<dbReference type="Gene3D" id="1.10.443.10">
    <property type="entry name" value="Intergrase catalytic core"/>
    <property type="match status" value="1"/>
</dbReference>
<organism evidence="2">
    <name type="scientific">Nonomuraea gerenzanensis</name>
    <dbReference type="NCBI Taxonomy" id="93944"/>
    <lineage>
        <taxon>Bacteria</taxon>
        <taxon>Bacillati</taxon>
        <taxon>Actinomycetota</taxon>
        <taxon>Actinomycetes</taxon>
        <taxon>Streptosporangiales</taxon>
        <taxon>Streptosporangiaceae</taxon>
        <taxon>Nonomuraea</taxon>
    </lineage>
</organism>
<proteinExistence type="predicted"/>
<evidence type="ECO:0000313" key="2">
    <source>
        <dbReference type="EMBL" id="SBP00069.1"/>
    </source>
</evidence>
<gene>
    <name evidence="2" type="ORF">BN4615_P9585</name>
</gene>
<accession>A0A1M4EMJ9</accession>
<dbReference type="InterPro" id="IPR011010">
    <property type="entry name" value="DNA_brk_join_enz"/>
</dbReference>
<name>A0A1M4EMJ9_9ACTN</name>
<protein>
    <submittedName>
        <fullName evidence="2">Phage integrase family protein</fullName>
    </submittedName>
</protein>
<keyword evidence="1" id="KW-0233">DNA recombination</keyword>
<dbReference type="SUPFAM" id="SSF56349">
    <property type="entry name" value="DNA breaking-rejoining enzymes"/>
    <property type="match status" value="1"/>
</dbReference>
<reference evidence="2" key="1">
    <citation type="submission" date="2016-04" db="EMBL/GenBank/DDBJ databases">
        <authorList>
            <person name="Evans L.H."/>
            <person name="Alamgir A."/>
            <person name="Owens N."/>
            <person name="Weber N.D."/>
            <person name="Virtaneva K."/>
            <person name="Barbian K."/>
            <person name="Babar A."/>
            <person name="Rosenke K."/>
        </authorList>
    </citation>
    <scope>NUCLEOTIDE SEQUENCE</scope>
    <source>
        <strain evidence="2">Nono1</strain>
    </source>
</reference>
<dbReference type="RefSeq" id="WP_318528337.1">
    <property type="nucleotide sequence ID" value="NZ_CP084058.1"/>
</dbReference>
<dbReference type="EMBL" id="LT559118">
    <property type="protein sequence ID" value="SBP00069.1"/>
    <property type="molecule type" value="Genomic_DNA"/>
</dbReference>
<sequence length="196" mass="22007">MIRRQGALLTVVLHHDPYELDVRVENEGRQGRYQDVAENLKVKGARIGEADRFVICLNPEGAERDAAIRRRLIAQLEEVIADTDTLSATKRAEMRGVISTKPGLNRYLRTITYRRVWARARADALRPTEVASPLAKRVYDLRHACVSTWLNAGVPATQVAAWAGHSVEVLLRIYAKCVAGQDEAARRRILTALQQD</sequence>
<dbReference type="GO" id="GO:0006310">
    <property type="term" value="P:DNA recombination"/>
    <property type="evidence" value="ECO:0007669"/>
    <property type="project" value="UniProtKB-KW"/>
</dbReference>
<dbReference type="InterPro" id="IPR013762">
    <property type="entry name" value="Integrase-like_cat_sf"/>
</dbReference>
<dbReference type="GO" id="GO:0003677">
    <property type="term" value="F:DNA binding"/>
    <property type="evidence" value="ECO:0007669"/>
    <property type="project" value="InterPro"/>
</dbReference>
<dbReference type="AlphaFoldDB" id="A0A1M4EMJ9"/>
<evidence type="ECO:0000256" key="1">
    <source>
        <dbReference type="ARBA" id="ARBA00023172"/>
    </source>
</evidence>
<dbReference type="GO" id="GO:0015074">
    <property type="term" value="P:DNA integration"/>
    <property type="evidence" value="ECO:0007669"/>
    <property type="project" value="InterPro"/>
</dbReference>